<evidence type="ECO:0000256" key="4">
    <source>
        <dbReference type="SAM" id="MobiDB-lite"/>
    </source>
</evidence>
<feature type="domain" description="S1 motif" evidence="5">
    <location>
        <begin position="201"/>
        <end position="274"/>
    </location>
</feature>
<evidence type="ECO:0000313" key="7">
    <source>
        <dbReference type="Proteomes" id="UP001564408"/>
    </source>
</evidence>
<dbReference type="InterPro" id="IPR003029">
    <property type="entry name" value="S1_domain"/>
</dbReference>
<keyword evidence="2" id="KW-0689">Ribosomal protein</keyword>
<evidence type="ECO:0000256" key="2">
    <source>
        <dbReference type="ARBA" id="ARBA00022980"/>
    </source>
</evidence>
<feature type="region of interest" description="Disordered" evidence="4">
    <location>
        <begin position="361"/>
        <end position="384"/>
    </location>
</feature>
<dbReference type="EMBL" id="JBDKXB010000022">
    <property type="protein sequence ID" value="MEY6433463.1"/>
    <property type="molecule type" value="Genomic_DNA"/>
</dbReference>
<dbReference type="InterPro" id="IPR050437">
    <property type="entry name" value="Ribos_protein_bS1-like"/>
</dbReference>
<comment type="caution">
    <text evidence="6">The sequence shown here is derived from an EMBL/GenBank/DDBJ whole genome shotgun (WGS) entry which is preliminary data.</text>
</comment>
<dbReference type="CDD" id="cd05688">
    <property type="entry name" value="S1_RPS1_repeat_ec3"/>
    <property type="match status" value="1"/>
</dbReference>
<dbReference type="Proteomes" id="UP001564408">
    <property type="component" value="Unassembled WGS sequence"/>
</dbReference>
<keyword evidence="3" id="KW-0687">Ribonucleoprotein</keyword>
<keyword evidence="7" id="KW-1185">Reference proteome</keyword>
<dbReference type="Gene3D" id="2.40.50.140">
    <property type="entry name" value="Nucleic acid-binding proteins"/>
    <property type="match status" value="4"/>
</dbReference>
<gene>
    <name evidence="6" type="ORF">ABC977_13740</name>
</gene>
<dbReference type="PANTHER" id="PTHR10724:SF7">
    <property type="entry name" value="SMALL RIBOSOMAL SUBUNIT PROTEIN BS1C"/>
    <property type="match status" value="1"/>
</dbReference>
<dbReference type="RefSeq" id="WP_369667849.1">
    <property type="nucleotide sequence ID" value="NZ_JBDKXB010000022.1"/>
</dbReference>
<feature type="domain" description="S1 motif" evidence="5">
    <location>
        <begin position="113"/>
        <end position="180"/>
    </location>
</feature>
<feature type="domain" description="S1 motif" evidence="5">
    <location>
        <begin position="291"/>
        <end position="361"/>
    </location>
</feature>
<dbReference type="CDD" id="cd04465">
    <property type="entry name" value="S1_RPS1_repeat_ec2_hs2"/>
    <property type="match status" value="1"/>
</dbReference>
<dbReference type="InterPro" id="IPR012340">
    <property type="entry name" value="NA-bd_OB-fold"/>
</dbReference>
<organism evidence="6 7">
    <name type="scientific">Thioalkalicoccus limnaeus</name>
    <dbReference type="NCBI Taxonomy" id="120681"/>
    <lineage>
        <taxon>Bacteria</taxon>
        <taxon>Pseudomonadati</taxon>
        <taxon>Pseudomonadota</taxon>
        <taxon>Gammaproteobacteria</taxon>
        <taxon>Chromatiales</taxon>
        <taxon>Chromatiaceae</taxon>
        <taxon>Thioalkalicoccus</taxon>
    </lineage>
</organism>
<name>A0ABV4BIZ6_9GAMM</name>
<dbReference type="InterPro" id="IPR035104">
    <property type="entry name" value="Ribosomal_protein_S1-like"/>
</dbReference>
<dbReference type="SMART" id="SM00316">
    <property type="entry name" value="S1"/>
    <property type="match status" value="4"/>
</dbReference>
<comment type="similarity">
    <text evidence="1">Belongs to the bacterial ribosomal protein bS1 family.</text>
</comment>
<evidence type="ECO:0000313" key="6">
    <source>
        <dbReference type="EMBL" id="MEY6433463.1"/>
    </source>
</evidence>
<dbReference type="PROSITE" id="PS50126">
    <property type="entry name" value="S1"/>
    <property type="match status" value="4"/>
</dbReference>
<protein>
    <submittedName>
        <fullName evidence="6">S1 RNA-binding domain-containing protein</fullName>
    </submittedName>
</protein>
<dbReference type="Pfam" id="PF00575">
    <property type="entry name" value="S1"/>
    <property type="match status" value="3"/>
</dbReference>
<evidence type="ECO:0000256" key="3">
    <source>
        <dbReference type="ARBA" id="ARBA00023274"/>
    </source>
</evidence>
<feature type="domain" description="S1 motif" evidence="5">
    <location>
        <begin position="29"/>
        <end position="95"/>
    </location>
</feature>
<dbReference type="PRINTS" id="PR00681">
    <property type="entry name" value="RIBOSOMALS1"/>
</dbReference>
<evidence type="ECO:0000256" key="1">
    <source>
        <dbReference type="ARBA" id="ARBA00006767"/>
    </source>
</evidence>
<proteinExistence type="inferred from homology"/>
<evidence type="ECO:0000259" key="5">
    <source>
        <dbReference type="PROSITE" id="PS50126"/>
    </source>
</evidence>
<reference evidence="6 7" key="1">
    <citation type="submission" date="2024-05" db="EMBL/GenBank/DDBJ databases">
        <title>Genome Sequence and Characterization of the New Strain Purple Sulfur Bacterium of Genus Thioalkalicoccus.</title>
        <authorList>
            <person name="Bryantseva I.A."/>
            <person name="Kyndt J.A."/>
            <person name="Imhoff J.F."/>
        </authorList>
    </citation>
    <scope>NUCLEOTIDE SEQUENCE [LARGE SCALE GENOMIC DNA]</scope>
    <source>
        <strain evidence="6 7">Um2</strain>
    </source>
</reference>
<dbReference type="SUPFAM" id="SSF50249">
    <property type="entry name" value="Nucleic acid-binding proteins"/>
    <property type="match status" value="4"/>
</dbReference>
<dbReference type="PANTHER" id="PTHR10724">
    <property type="entry name" value="30S RIBOSOMAL PROTEIN S1"/>
    <property type="match status" value="1"/>
</dbReference>
<sequence>MNETDDFAALLRQYEGAPSASTPSRPKVGDQVEGQVVAIQADLIYVDLGGKTEGLMETAGFLDDEGHPTIAVGDRIKARVAAIDADSGQLRLGVQAGRRFHDVAELEQAYRERRPVEGLVTGLIKGGVEVQMAGVRAFCPASQMDLRFVDDLSEFVGQHLAFQITQFEGGRRTNLVLSRRALLEEERQQQAAATRARIEVGAVLEGTVTSIKDFGAFVDLGGIEGMIHVSELAFGRIKHPSELLSVGQPVTVSVLRIEPSRSPRQPERVALSLRALAQDPWAEAATRFPAGARVAGPVTRVEAYGAFVELEPGVEGLVHISELGAGRRIGHPNEVVKVGDQVAATLLSVDPAKRRIALSLATADTPDEPAARPEASEPKTGFGTFGDLLRASLADKKSAGQ</sequence>
<accession>A0ABV4BIZ6</accession>